<dbReference type="AlphaFoldDB" id="A0AAX6I9C6"/>
<organism evidence="2 3">
    <name type="scientific">Iris pallida</name>
    <name type="common">Sweet iris</name>
    <dbReference type="NCBI Taxonomy" id="29817"/>
    <lineage>
        <taxon>Eukaryota</taxon>
        <taxon>Viridiplantae</taxon>
        <taxon>Streptophyta</taxon>
        <taxon>Embryophyta</taxon>
        <taxon>Tracheophyta</taxon>
        <taxon>Spermatophyta</taxon>
        <taxon>Magnoliopsida</taxon>
        <taxon>Liliopsida</taxon>
        <taxon>Asparagales</taxon>
        <taxon>Iridaceae</taxon>
        <taxon>Iridoideae</taxon>
        <taxon>Irideae</taxon>
        <taxon>Iris</taxon>
    </lineage>
</organism>
<evidence type="ECO:0000313" key="2">
    <source>
        <dbReference type="EMBL" id="KAJ6849648.1"/>
    </source>
</evidence>
<sequence length="42" mass="4939">MSSSRTWRRIDMERERSGAHLRNHGRGGGDYGNRPLASIRRW</sequence>
<accession>A0AAX6I9C6</accession>
<reference evidence="2" key="1">
    <citation type="journal article" date="2023" name="GigaByte">
        <title>Genome assembly of the bearded iris, Iris pallida Lam.</title>
        <authorList>
            <person name="Bruccoleri R.E."/>
            <person name="Oakeley E.J."/>
            <person name="Faust A.M.E."/>
            <person name="Altorfer M."/>
            <person name="Dessus-Babus S."/>
            <person name="Burckhardt D."/>
            <person name="Oertli M."/>
            <person name="Naumann U."/>
            <person name="Petersen F."/>
            <person name="Wong J."/>
        </authorList>
    </citation>
    <scope>NUCLEOTIDE SEQUENCE</scope>
    <source>
        <strain evidence="2">GSM-AAB239-AS_SAM_17_03QT</strain>
    </source>
</reference>
<feature type="region of interest" description="Disordered" evidence="1">
    <location>
        <begin position="1"/>
        <end position="42"/>
    </location>
</feature>
<proteinExistence type="predicted"/>
<dbReference type="EMBL" id="JANAVB010003400">
    <property type="protein sequence ID" value="KAJ6849648.1"/>
    <property type="molecule type" value="Genomic_DNA"/>
</dbReference>
<feature type="compositionally biased region" description="Basic and acidic residues" evidence="1">
    <location>
        <begin position="8"/>
        <end position="18"/>
    </location>
</feature>
<reference evidence="2" key="2">
    <citation type="submission" date="2023-04" db="EMBL/GenBank/DDBJ databases">
        <authorList>
            <person name="Bruccoleri R.E."/>
            <person name="Oakeley E.J."/>
            <person name="Faust A.-M."/>
            <person name="Dessus-Babus S."/>
            <person name="Altorfer M."/>
            <person name="Burckhardt D."/>
            <person name="Oertli M."/>
            <person name="Naumann U."/>
            <person name="Petersen F."/>
            <person name="Wong J."/>
        </authorList>
    </citation>
    <scope>NUCLEOTIDE SEQUENCE</scope>
    <source>
        <strain evidence="2">GSM-AAB239-AS_SAM_17_03QT</strain>
        <tissue evidence="2">Leaf</tissue>
    </source>
</reference>
<name>A0AAX6I9C6_IRIPA</name>
<comment type="caution">
    <text evidence="2">The sequence shown here is derived from an EMBL/GenBank/DDBJ whole genome shotgun (WGS) entry which is preliminary data.</text>
</comment>
<keyword evidence="3" id="KW-1185">Reference proteome</keyword>
<protein>
    <submittedName>
        <fullName evidence="2">Uncharacterized protein</fullName>
    </submittedName>
</protein>
<evidence type="ECO:0000256" key="1">
    <source>
        <dbReference type="SAM" id="MobiDB-lite"/>
    </source>
</evidence>
<gene>
    <name evidence="2" type="ORF">M6B38_268040</name>
</gene>
<evidence type="ECO:0000313" key="3">
    <source>
        <dbReference type="Proteomes" id="UP001140949"/>
    </source>
</evidence>
<dbReference type="Proteomes" id="UP001140949">
    <property type="component" value="Unassembled WGS sequence"/>
</dbReference>